<dbReference type="Proteomes" id="UP000600101">
    <property type="component" value="Unassembled WGS sequence"/>
</dbReference>
<keyword evidence="3" id="KW-1185">Reference proteome</keyword>
<evidence type="ECO:0000313" key="3">
    <source>
        <dbReference type="Proteomes" id="UP000600101"/>
    </source>
</evidence>
<dbReference type="EMBL" id="JACOMF010000109">
    <property type="protein sequence ID" value="MBC4019030.1"/>
    <property type="molecule type" value="Genomic_DNA"/>
</dbReference>
<sequence>MSGSEWCPTHLALGQLEERRLVAATLLRQVHMTQAAIASHLGVSRSSVCRWATVLRDHGRRGLRACPRTGRPPRLDGRAWGAST</sequence>
<dbReference type="InterPro" id="IPR009057">
    <property type="entry name" value="Homeodomain-like_sf"/>
</dbReference>
<proteinExistence type="predicted"/>
<dbReference type="Gene3D" id="1.10.10.60">
    <property type="entry name" value="Homeodomain-like"/>
    <property type="match status" value="1"/>
</dbReference>
<dbReference type="Pfam" id="PF13384">
    <property type="entry name" value="HTH_23"/>
    <property type="match status" value="1"/>
</dbReference>
<protein>
    <submittedName>
        <fullName evidence="2">Helix-turn-helix domain-containing protein</fullName>
    </submittedName>
</protein>
<evidence type="ECO:0000256" key="1">
    <source>
        <dbReference type="SAM" id="MobiDB-lite"/>
    </source>
</evidence>
<dbReference type="SUPFAM" id="SSF46689">
    <property type="entry name" value="Homeodomain-like"/>
    <property type="match status" value="1"/>
</dbReference>
<organism evidence="2 3">
    <name type="scientific">Siccirubricoccus deserti</name>
    <dbReference type="NCBI Taxonomy" id="2013562"/>
    <lineage>
        <taxon>Bacteria</taxon>
        <taxon>Pseudomonadati</taxon>
        <taxon>Pseudomonadota</taxon>
        <taxon>Alphaproteobacteria</taxon>
        <taxon>Acetobacterales</taxon>
        <taxon>Roseomonadaceae</taxon>
        <taxon>Siccirubricoccus</taxon>
    </lineage>
</organism>
<dbReference type="RefSeq" id="WP_186773765.1">
    <property type="nucleotide sequence ID" value="NZ_JACOMF010000109.1"/>
</dbReference>
<comment type="caution">
    <text evidence="2">The sequence shown here is derived from an EMBL/GenBank/DDBJ whole genome shotgun (WGS) entry which is preliminary data.</text>
</comment>
<feature type="region of interest" description="Disordered" evidence="1">
    <location>
        <begin position="64"/>
        <end position="84"/>
    </location>
</feature>
<reference evidence="2" key="1">
    <citation type="submission" date="2020-08" db="EMBL/GenBank/DDBJ databases">
        <authorList>
            <person name="Hu Y."/>
            <person name="Nguyen S.V."/>
            <person name="Li F."/>
            <person name="Fanning S."/>
        </authorList>
    </citation>
    <scope>NUCLEOTIDE SEQUENCE</scope>
    <source>
        <strain evidence="2">SYSU D8009</strain>
    </source>
</reference>
<name>A0A9X0UKC4_9PROT</name>
<gene>
    <name evidence="2" type="ORF">H7965_27710</name>
</gene>
<accession>A0A9X0UKC4</accession>
<evidence type="ECO:0000313" key="2">
    <source>
        <dbReference type="EMBL" id="MBC4019030.1"/>
    </source>
</evidence>
<dbReference type="AlphaFoldDB" id="A0A9X0UKC4"/>